<accession>A0A146JXU8</accession>
<dbReference type="EMBL" id="GDID01007578">
    <property type="protein sequence ID" value="JAP89028.1"/>
    <property type="molecule type" value="Transcribed_RNA"/>
</dbReference>
<dbReference type="Gene3D" id="1.25.40.20">
    <property type="entry name" value="Ankyrin repeat-containing domain"/>
    <property type="match status" value="1"/>
</dbReference>
<protein>
    <recommendedName>
        <fullName evidence="2">Ankyrin repeat-containing protein</fullName>
    </recommendedName>
</protein>
<name>A0A146JXU8_9EUKA</name>
<evidence type="ECO:0000313" key="1">
    <source>
        <dbReference type="EMBL" id="JAP89028.1"/>
    </source>
</evidence>
<proteinExistence type="predicted"/>
<dbReference type="AlphaFoldDB" id="A0A146JXU8"/>
<dbReference type="InterPro" id="IPR036770">
    <property type="entry name" value="Ankyrin_rpt-contain_sf"/>
</dbReference>
<evidence type="ECO:0008006" key="2">
    <source>
        <dbReference type="Google" id="ProtNLM"/>
    </source>
</evidence>
<sequence length="354" mass="41380">EKSCSMQGQYFDLLFLNDEQQLQNFNHEQMYNLIDQRKSKYGVIQSFNPLCYAIYNGNMSYVRQHHSHQLLWSNPVPVRLSSPSVSNILDYQLAPNSNIFMVAALRDQFQIIEFILSNIDLNSEEFQLLKKQNDAGFALIHILALIGSQKAVDLLQSYKQIFKQQLGQKTAENWSVMDIAVYYKRFLVVKWLLGFNKQELSPNLKKKLHMKLSRKWNVQAGDEERVKELFGIIENVQQSEKVETQELGKTEQEAEKEEKGFQPIFDEEKLAKSVNSMQYSTKISEIVDQLKNTQIEGQNIEIEVEKENIIKIDKLQLQDVEKSTLLTVENDFDEQQMNIQQLLKSYNDKRYNCT</sequence>
<gene>
    <name evidence="1" type="ORF">TPC1_31477</name>
</gene>
<feature type="non-terminal residue" evidence="1">
    <location>
        <position position="1"/>
    </location>
</feature>
<dbReference type="SUPFAM" id="SSF48403">
    <property type="entry name" value="Ankyrin repeat"/>
    <property type="match status" value="1"/>
</dbReference>
<organism evidence="1">
    <name type="scientific">Trepomonas sp. PC1</name>
    <dbReference type="NCBI Taxonomy" id="1076344"/>
    <lineage>
        <taxon>Eukaryota</taxon>
        <taxon>Metamonada</taxon>
        <taxon>Diplomonadida</taxon>
        <taxon>Hexamitidae</taxon>
        <taxon>Hexamitinae</taxon>
        <taxon>Trepomonas</taxon>
    </lineage>
</organism>
<feature type="non-terminal residue" evidence="1">
    <location>
        <position position="354"/>
    </location>
</feature>
<reference evidence="1" key="1">
    <citation type="submission" date="2015-07" db="EMBL/GenBank/DDBJ databases">
        <title>Adaptation to a free-living lifestyle via gene acquisitions in the diplomonad Trepomonas sp. PC1.</title>
        <authorList>
            <person name="Xu F."/>
            <person name="Jerlstrom-Hultqvist J."/>
            <person name="Kolisko M."/>
            <person name="Simpson A.G.B."/>
            <person name="Roger A.J."/>
            <person name="Svard S.G."/>
            <person name="Andersson J.O."/>
        </authorList>
    </citation>
    <scope>NUCLEOTIDE SEQUENCE</scope>
    <source>
        <strain evidence="1">PC1</strain>
    </source>
</reference>